<organism evidence="2 3">
    <name type="scientific">Staphylococcus saccharolyticus</name>
    <dbReference type="NCBI Taxonomy" id="33028"/>
    <lineage>
        <taxon>Bacteria</taxon>
        <taxon>Bacillati</taxon>
        <taxon>Bacillota</taxon>
        <taxon>Bacilli</taxon>
        <taxon>Bacillales</taxon>
        <taxon>Staphylococcaceae</taxon>
        <taxon>Staphylococcus</taxon>
    </lineage>
</organism>
<dbReference type="EMBL" id="UHDZ01000001">
    <property type="protein sequence ID" value="SUM73459.1"/>
    <property type="molecule type" value="Genomic_DNA"/>
</dbReference>
<name>A0A380HAL5_9STAP</name>
<gene>
    <name evidence="2" type="ORF">NCTC11807_02162</name>
</gene>
<accession>A0A380HAL5</accession>
<keyword evidence="3" id="KW-1185">Reference proteome</keyword>
<dbReference type="RefSeq" id="WP_115313760.1">
    <property type="nucleotide sequence ID" value="NZ_CP066042.1"/>
</dbReference>
<keyword evidence="1" id="KW-0472">Membrane</keyword>
<feature type="transmembrane region" description="Helical" evidence="1">
    <location>
        <begin position="7"/>
        <end position="24"/>
    </location>
</feature>
<evidence type="ECO:0000256" key="1">
    <source>
        <dbReference type="SAM" id="Phobius"/>
    </source>
</evidence>
<proteinExistence type="predicted"/>
<keyword evidence="1" id="KW-0812">Transmembrane</keyword>
<feature type="transmembrane region" description="Helical" evidence="1">
    <location>
        <begin position="36"/>
        <end position="57"/>
    </location>
</feature>
<dbReference type="AlphaFoldDB" id="A0A380HAL5"/>
<evidence type="ECO:0000313" key="2">
    <source>
        <dbReference type="EMBL" id="SUM73459.1"/>
    </source>
</evidence>
<keyword evidence="1" id="KW-1133">Transmembrane helix</keyword>
<dbReference type="Proteomes" id="UP000255425">
    <property type="component" value="Unassembled WGS sequence"/>
</dbReference>
<feature type="transmembrane region" description="Helical" evidence="1">
    <location>
        <begin position="64"/>
        <end position="82"/>
    </location>
</feature>
<dbReference type="NCBIfam" id="NF047369">
    <property type="entry name" value="antitoxin_TsaA"/>
    <property type="match status" value="1"/>
</dbReference>
<protein>
    <submittedName>
        <fullName evidence="2">Membrane protein</fullName>
    </submittedName>
</protein>
<evidence type="ECO:0000313" key="3">
    <source>
        <dbReference type="Proteomes" id="UP000255425"/>
    </source>
</evidence>
<reference evidence="2 3" key="1">
    <citation type="submission" date="2018-06" db="EMBL/GenBank/DDBJ databases">
        <authorList>
            <consortium name="Pathogen Informatics"/>
            <person name="Doyle S."/>
        </authorList>
    </citation>
    <scope>NUCLEOTIDE SEQUENCE [LARGE SCALE GENOMIC DNA]</scope>
    <source>
        <strain evidence="2 3">NCTC11807</strain>
    </source>
</reference>
<sequence length="85" mass="9892">MKLIRINVINVILTILFMAFNVLITYNENIDNNLWLVPGLIICGITLLTSLTIAIVYTDLFSEILFFINIILALYYIYPILYEFI</sequence>
<dbReference type="GeneID" id="63935889"/>